<feature type="domain" description="TY-Chap C-terminal" evidence="4">
    <location>
        <begin position="337"/>
        <end position="426"/>
    </location>
</feature>
<proteinExistence type="predicted"/>
<feature type="domain" description="TY-Chap central" evidence="2">
    <location>
        <begin position="190"/>
        <end position="319"/>
    </location>
</feature>
<dbReference type="AlphaFoldDB" id="A0A1G8M1I5"/>
<evidence type="ECO:0000259" key="2">
    <source>
        <dbReference type="Pfam" id="PF22551"/>
    </source>
</evidence>
<feature type="region of interest" description="Disordered" evidence="1">
    <location>
        <begin position="99"/>
        <end position="121"/>
    </location>
</feature>
<evidence type="ECO:0008006" key="7">
    <source>
        <dbReference type="Google" id="ProtNLM"/>
    </source>
</evidence>
<dbReference type="EMBL" id="FNDN01000009">
    <property type="protein sequence ID" value="SDI61637.1"/>
    <property type="molecule type" value="Genomic_DNA"/>
</dbReference>
<evidence type="ECO:0000259" key="4">
    <source>
        <dbReference type="Pfam" id="PF22554"/>
    </source>
</evidence>
<keyword evidence="6" id="KW-1185">Reference proteome</keyword>
<evidence type="ECO:0000259" key="3">
    <source>
        <dbReference type="Pfam" id="PF22552"/>
    </source>
</evidence>
<dbReference type="InterPro" id="IPR054343">
    <property type="entry name" value="TY-Chap_M"/>
</dbReference>
<dbReference type="Pfam" id="PF22554">
    <property type="entry name" value="Chap-C"/>
    <property type="match status" value="1"/>
</dbReference>
<reference evidence="5 6" key="1">
    <citation type="submission" date="2016-10" db="EMBL/GenBank/DDBJ databases">
        <authorList>
            <person name="de Groot N.N."/>
        </authorList>
    </citation>
    <scope>NUCLEOTIDE SEQUENCE [LARGE SCALE GENOMIC DNA]</scope>
    <source>
        <strain evidence="5 6">DSM 44892</strain>
    </source>
</reference>
<evidence type="ECO:0000313" key="5">
    <source>
        <dbReference type="EMBL" id="SDI61637.1"/>
    </source>
</evidence>
<dbReference type="Proteomes" id="UP000183263">
    <property type="component" value="Unassembled WGS sequence"/>
</dbReference>
<evidence type="ECO:0000313" key="6">
    <source>
        <dbReference type="Proteomes" id="UP000183263"/>
    </source>
</evidence>
<feature type="domain" description="TY-Chap N-terminal" evidence="3">
    <location>
        <begin position="24"/>
        <end position="158"/>
    </location>
</feature>
<sequence>MNNDHSSDMPEMPEFDLDRSVAFAWASFQRRLADHVAAMLDNDVLLLETGFDTEPQAPGVLPCVQFLVWDGNIVRCEVPSNAFLDRTRALSRSDERKLLDLGWNPPTPSPGEDAPRESVVNGSPAFHVDHHRSWSAHLAAMAVSAFRDVWGVTHPSFLRSEGRGSTFVVREAEVLPSLDPSLAVEPLDHDHLHDLVTRTLIPALGLLPERDSDGDVPIRVGSAIMFVGPLAGTVDIQVFAPLVHTISDRTRAAEVTADLNRRWSRIKFLLLDDRLTALLVVSGNPFVPRHLTDAVEMFSTFLETVDASLAHRLGGTPYFLHEDAREAPGRSRLRATDLPDELTELFRVDPGCSGALDGAAVAAICGGDRDRILQVLQIGNEWVAQHRRDASEASARGDEFEAEAIDSLGDAWENVVSNLRTALRLVAPRPDTSGELPRGEQPGLFSSPGEPTLFDDPSP</sequence>
<dbReference type="InterPro" id="IPR054344">
    <property type="entry name" value="TY-Chap_N"/>
</dbReference>
<accession>A0A1G8M1I5</accession>
<dbReference type="Pfam" id="PF22551">
    <property type="entry name" value="TY-Chap1"/>
    <property type="match status" value="1"/>
</dbReference>
<name>A0A1G8M1I5_9NOCA</name>
<feature type="region of interest" description="Disordered" evidence="1">
    <location>
        <begin position="427"/>
        <end position="459"/>
    </location>
</feature>
<evidence type="ECO:0000256" key="1">
    <source>
        <dbReference type="SAM" id="MobiDB-lite"/>
    </source>
</evidence>
<organism evidence="5 6">
    <name type="scientific">Rhodococcus triatomae</name>
    <dbReference type="NCBI Taxonomy" id="300028"/>
    <lineage>
        <taxon>Bacteria</taxon>
        <taxon>Bacillati</taxon>
        <taxon>Actinomycetota</taxon>
        <taxon>Actinomycetes</taxon>
        <taxon>Mycobacteriales</taxon>
        <taxon>Nocardiaceae</taxon>
        <taxon>Rhodococcus</taxon>
    </lineage>
</organism>
<gene>
    <name evidence="5" type="ORF">SAMN05444695_10974</name>
</gene>
<dbReference type="InterPro" id="IPR054342">
    <property type="entry name" value="TY-Chap_C"/>
</dbReference>
<protein>
    <recommendedName>
        <fullName evidence="7">YbjN domain-containing protein</fullName>
    </recommendedName>
</protein>
<dbReference type="Pfam" id="PF22552">
    <property type="entry name" value="TY-Chap3"/>
    <property type="match status" value="1"/>
</dbReference>
<dbReference type="RefSeq" id="WP_246442611.1">
    <property type="nucleotide sequence ID" value="NZ_CP048813.1"/>
</dbReference>